<dbReference type="InterPro" id="IPR020481">
    <property type="entry name" value="Intracell_prot_inh_BsuPI"/>
</dbReference>
<dbReference type="Proteomes" id="UP000288024">
    <property type="component" value="Unassembled WGS sequence"/>
</dbReference>
<name>A0A3S2UZ29_9BACI</name>
<dbReference type="Pfam" id="PF12690">
    <property type="entry name" value="BsuPI"/>
    <property type="match status" value="1"/>
</dbReference>
<feature type="domain" description="Intracellular proteinase inhibitor BsuPI" evidence="2">
    <location>
        <begin position="29"/>
        <end position="132"/>
    </location>
</feature>
<feature type="chain" id="PRO_5038486743" description="Intracellular proteinase inhibitor BsuPI domain-containing protein" evidence="1">
    <location>
        <begin position="23"/>
        <end position="239"/>
    </location>
</feature>
<accession>A0A3S2UZ29</accession>
<comment type="caution">
    <text evidence="3">The sequence shown here is derived from an EMBL/GenBank/DDBJ whole genome shotgun (WGS) entry which is preliminary data.</text>
</comment>
<reference evidence="3 4" key="1">
    <citation type="submission" date="2019-01" db="EMBL/GenBank/DDBJ databases">
        <title>Bacillus sp. M5HDSG1-1, whole genome shotgun sequence.</title>
        <authorList>
            <person name="Tuo L."/>
        </authorList>
    </citation>
    <scope>NUCLEOTIDE SEQUENCE [LARGE SCALE GENOMIC DNA]</scope>
    <source>
        <strain evidence="3 4">M5HDSG1-1</strain>
    </source>
</reference>
<feature type="signal peptide" evidence="1">
    <location>
        <begin position="1"/>
        <end position="22"/>
    </location>
</feature>
<keyword evidence="1" id="KW-0732">Signal</keyword>
<dbReference type="InterPro" id="IPR038144">
    <property type="entry name" value="IPI"/>
</dbReference>
<dbReference type="RefSeq" id="WP_127735998.1">
    <property type="nucleotide sequence ID" value="NZ_RZTZ01000001.1"/>
</dbReference>
<evidence type="ECO:0000313" key="4">
    <source>
        <dbReference type="Proteomes" id="UP000288024"/>
    </source>
</evidence>
<evidence type="ECO:0000313" key="3">
    <source>
        <dbReference type="EMBL" id="RVT67592.1"/>
    </source>
</evidence>
<proteinExistence type="predicted"/>
<dbReference type="Gene3D" id="2.60.40.2360">
    <property type="entry name" value="Intracellular proteinase inhibitor BsuPI"/>
    <property type="match status" value="1"/>
</dbReference>
<sequence length="239" mass="26506">MLRAIFAAALVLALFSFGEARAFAQGNDLQFSVTAEPKKDYAEITMTVANKSEKDLKLVFSSSQKYEISIRQKGGKEVYRYSANKSFLQALQELKLKAGDTHTWVEKWNYRKSNGEFVPSGDYAVKATLLGRKNSKDLVTAKASLTVPERNMVSDIKTSGQKGMYTIEGKANSSLTYTVEDGHEEIISKQPVVVGEKGSFKLKLVIKEASLPKNGTLILYFQDEDGKISDPVILEKFPS</sequence>
<keyword evidence="4" id="KW-1185">Reference proteome</keyword>
<evidence type="ECO:0000259" key="2">
    <source>
        <dbReference type="Pfam" id="PF12690"/>
    </source>
</evidence>
<gene>
    <name evidence="3" type="ORF">EM808_03680</name>
</gene>
<protein>
    <recommendedName>
        <fullName evidence="2">Intracellular proteinase inhibitor BsuPI domain-containing protein</fullName>
    </recommendedName>
</protein>
<dbReference type="EMBL" id="RZTZ01000001">
    <property type="protein sequence ID" value="RVT67592.1"/>
    <property type="molecule type" value="Genomic_DNA"/>
</dbReference>
<evidence type="ECO:0000256" key="1">
    <source>
        <dbReference type="SAM" id="SignalP"/>
    </source>
</evidence>
<organism evidence="3 4">
    <name type="scientific">Niallia taxi</name>
    <dbReference type="NCBI Taxonomy" id="2499688"/>
    <lineage>
        <taxon>Bacteria</taxon>
        <taxon>Bacillati</taxon>
        <taxon>Bacillota</taxon>
        <taxon>Bacilli</taxon>
        <taxon>Bacillales</taxon>
        <taxon>Bacillaceae</taxon>
        <taxon>Niallia</taxon>
    </lineage>
</organism>
<dbReference type="AlphaFoldDB" id="A0A3S2UZ29"/>